<dbReference type="GO" id="GO:0032049">
    <property type="term" value="P:cardiolipin biosynthetic process"/>
    <property type="evidence" value="ECO:0007669"/>
    <property type="project" value="InterPro"/>
</dbReference>
<dbReference type="PANTHER" id="PTHR13619">
    <property type="entry name" value="PHOSPHATIDATE CYTIDYLYLTRANSFERASE, MITOCHONDRIAL"/>
    <property type="match status" value="1"/>
</dbReference>
<dbReference type="GO" id="GO:0005743">
    <property type="term" value="C:mitochondrial inner membrane"/>
    <property type="evidence" value="ECO:0007669"/>
    <property type="project" value="UniProtKB-SubCell"/>
</dbReference>
<dbReference type="GO" id="GO:0016024">
    <property type="term" value="P:CDP-diacylglycerol biosynthetic process"/>
    <property type="evidence" value="ECO:0007669"/>
    <property type="project" value="UniProtKB-UniPathway"/>
</dbReference>
<keyword evidence="14" id="KW-0496">Mitochondrion</keyword>
<evidence type="ECO:0000256" key="1">
    <source>
        <dbReference type="ARBA" id="ARBA00001946"/>
    </source>
</evidence>
<keyword evidence="8" id="KW-0444">Lipid biosynthesis</keyword>
<keyword evidence="12" id="KW-0460">Magnesium</keyword>
<evidence type="ECO:0000256" key="3">
    <source>
        <dbReference type="ARBA" id="ARBA00005119"/>
    </source>
</evidence>
<keyword evidence="20" id="KW-1185">Reference proteome</keyword>
<dbReference type="AlphaFoldDB" id="A0A7J7IPH6"/>
<comment type="cofactor">
    <cofactor evidence="1">
        <name>Mg(2+)</name>
        <dbReference type="ChEBI" id="CHEBI:18420"/>
    </cofactor>
</comment>
<keyword evidence="11" id="KW-0999">Mitochondrion inner membrane</keyword>
<evidence type="ECO:0000256" key="17">
    <source>
        <dbReference type="ARBA" id="ARBA00023264"/>
    </source>
</evidence>
<evidence type="ECO:0000256" key="12">
    <source>
        <dbReference type="ARBA" id="ARBA00022842"/>
    </source>
</evidence>
<evidence type="ECO:0000313" key="19">
    <source>
        <dbReference type="EMBL" id="KAF6004619.1"/>
    </source>
</evidence>
<keyword evidence="15" id="KW-0472">Membrane</keyword>
<keyword evidence="9 19" id="KW-0808">Transferase</keyword>
<comment type="pathway">
    <text evidence="4">Lipid metabolism.</text>
</comment>
<dbReference type="EC" id="2.7.7.41" evidence="6"/>
<comment type="similarity">
    <text evidence="5">Belongs to the TAM41 family.</text>
</comment>
<comment type="pathway">
    <text evidence="3">Phospholipid metabolism; CDP-diacylglycerol biosynthesis; CDP-diacylglycerol from sn-glycerol 3-phosphate: step 3/3.</text>
</comment>
<comment type="caution">
    <text evidence="19">The sequence shown here is derived from an EMBL/GenBank/DDBJ whole genome shotgun (WGS) entry which is preliminary data.</text>
</comment>
<dbReference type="EMBL" id="VWRR01000003">
    <property type="protein sequence ID" value="KAF6004619.1"/>
    <property type="molecule type" value="Genomic_DNA"/>
</dbReference>
<dbReference type="GO" id="GO:0004605">
    <property type="term" value="F:phosphatidate cytidylyltransferase activity"/>
    <property type="evidence" value="ECO:0007669"/>
    <property type="project" value="UniProtKB-EC"/>
</dbReference>
<dbReference type="UniPathway" id="UPA00557">
    <property type="reaction ID" value="UER00614"/>
</dbReference>
<evidence type="ECO:0000256" key="18">
    <source>
        <dbReference type="ARBA" id="ARBA00029893"/>
    </source>
</evidence>
<evidence type="ECO:0000256" key="14">
    <source>
        <dbReference type="ARBA" id="ARBA00023128"/>
    </source>
</evidence>
<evidence type="ECO:0000256" key="11">
    <source>
        <dbReference type="ARBA" id="ARBA00022792"/>
    </source>
</evidence>
<keyword evidence="16" id="KW-0594">Phospholipid biosynthesis</keyword>
<organism evidence="19 20">
    <name type="scientific">Cyanidiococcus yangmingshanensis</name>
    <dbReference type="NCBI Taxonomy" id="2690220"/>
    <lineage>
        <taxon>Eukaryota</taxon>
        <taxon>Rhodophyta</taxon>
        <taxon>Bangiophyceae</taxon>
        <taxon>Cyanidiales</taxon>
        <taxon>Cyanidiaceae</taxon>
        <taxon>Cyanidiococcus</taxon>
    </lineage>
</organism>
<evidence type="ECO:0000256" key="13">
    <source>
        <dbReference type="ARBA" id="ARBA00023098"/>
    </source>
</evidence>
<evidence type="ECO:0000256" key="16">
    <source>
        <dbReference type="ARBA" id="ARBA00023209"/>
    </source>
</evidence>
<evidence type="ECO:0000313" key="20">
    <source>
        <dbReference type="Proteomes" id="UP000530660"/>
    </source>
</evidence>
<comment type="subcellular location">
    <subcellularLocation>
        <location evidence="2">Mitochondrion inner membrane</location>
        <topology evidence="2">Peripheral membrane protein</topology>
        <orientation evidence="2">Matrix side</orientation>
    </subcellularLocation>
</comment>
<dbReference type="InterPro" id="IPR015222">
    <property type="entry name" value="Tam41"/>
</dbReference>
<dbReference type="OrthoDB" id="4679at2759"/>
<protein>
    <recommendedName>
        <fullName evidence="7">Phosphatidate cytidylyltransferase, mitochondrial</fullName>
        <ecNumber evidence="6">2.7.7.41</ecNumber>
    </recommendedName>
    <alternativeName>
        <fullName evidence="18">CDP-diacylglycerol synthase</fullName>
    </alternativeName>
</protein>
<dbReference type="Proteomes" id="UP000530660">
    <property type="component" value="Unassembled WGS sequence"/>
</dbReference>
<sequence length="285" mass="32269">MFFIPPMPLATPAAGSIKYGVIAEEVLLEDVKQWLYFYAAGRLQKPVEAVLLSNMNQAEAQACALRVHQANRTHNLLQAMRLSVLLCAGADMGPRMVPVLTLLERIVGLSYTSDIRMHSGLENPNKVRNILRANTDRFLGMYAAALTQLQHDGLFERIDVRPVAASSTESLQWRADDLLDLSALFRSDVHGQRRRYHLLAPLLQLPLFKGIQHESELRRLPYSYPQVAKRFQGPVVVEFFAEALGALLRRRVLRSSVSQAVKGLITAGPTRSLQYLWGKWRRRWN</sequence>
<name>A0A7J7IPH6_9RHOD</name>
<evidence type="ECO:0000256" key="7">
    <source>
        <dbReference type="ARBA" id="ARBA00018337"/>
    </source>
</evidence>
<keyword evidence="10 19" id="KW-0548">Nucleotidyltransferase</keyword>
<dbReference type="PANTHER" id="PTHR13619:SF0">
    <property type="entry name" value="PHOSPHATIDATE CYTIDYLYLTRANSFERASE, MITOCHONDRIAL"/>
    <property type="match status" value="1"/>
</dbReference>
<keyword evidence="13" id="KW-0443">Lipid metabolism</keyword>
<keyword evidence="17" id="KW-1208">Phospholipid metabolism</keyword>
<evidence type="ECO:0000256" key="10">
    <source>
        <dbReference type="ARBA" id="ARBA00022695"/>
    </source>
</evidence>
<evidence type="ECO:0000256" key="5">
    <source>
        <dbReference type="ARBA" id="ARBA00005458"/>
    </source>
</evidence>
<evidence type="ECO:0000256" key="6">
    <source>
        <dbReference type="ARBA" id="ARBA00012487"/>
    </source>
</evidence>
<accession>A0A7J7IPH6</accession>
<evidence type="ECO:0000256" key="2">
    <source>
        <dbReference type="ARBA" id="ARBA00004443"/>
    </source>
</evidence>
<evidence type="ECO:0000256" key="4">
    <source>
        <dbReference type="ARBA" id="ARBA00005189"/>
    </source>
</evidence>
<dbReference type="Pfam" id="PF09139">
    <property type="entry name" value="Tam41_Mmp37"/>
    <property type="match status" value="1"/>
</dbReference>
<evidence type="ECO:0000256" key="15">
    <source>
        <dbReference type="ARBA" id="ARBA00023136"/>
    </source>
</evidence>
<proteinExistence type="inferred from homology"/>
<evidence type="ECO:0000256" key="9">
    <source>
        <dbReference type="ARBA" id="ARBA00022679"/>
    </source>
</evidence>
<reference evidence="19 20" key="1">
    <citation type="journal article" date="2020" name="J. Phycol.">
        <title>Comparative genome analysis reveals Cyanidiococcus gen. nov., a new extremophilic red algal genus sister to Cyanidioschyzon (Cyanidioschyzonaceae, Rhodophyta).</title>
        <authorList>
            <person name="Liu S.-L."/>
            <person name="Chiang Y.-R."/>
            <person name="Yoon H.S."/>
            <person name="Fu H.-Y."/>
        </authorList>
    </citation>
    <scope>NUCLEOTIDE SEQUENCE [LARGE SCALE GENOMIC DNA]</scope>
    <source>
        <strain evidence="19 20">THAL066</strain>
    </source>
</reference>
<gene>
    <name evidence="19" type="primary">TAMM41</name>
    <name evidence="19" type="ORF">F1559_004788</name>
</gene>
<evidence type="ECO:0000256" key="8">
    <source>
        <dbReference type="ARBA" id="ARBA00022516"/>
    </source>
</evidence>